<protein>
    <submittedName>
        <fullName evidence="1">Uncharacterized protein</fullName>
    </submittedName>
</protein>
<keyword evidence="2" id="KW-1185">Reference proteome</keyword>
<sequence>MGQVFDVLELQARSALLSDALISSILSQLSARISYTPMNCPMVISPGQKLTNANQDKEFCIITTNIVMANWSRAMWQNVLNRAVRVLASGPFGLHFLSASADVGGN</sequence>
<organism evidence="1 2">
    <name type="scientific">Parelaphostrongylus tenuis</name>
    <name type="common">Meningeal worm</name>
    <dbReference type="NCBI Taxonomy" id="148309"/>
    <lineage>
        <taxon>Eukaryota</taxon>
        <taxon>Metazoa</taxon>
        <taxon>Ecdysozoa</taxon>
        <taxon>Nematoda</taxon>
        <taxon>Chromadorea</taxon>
        <taxon>Rhabditida</taxon>
        <taxon>Rhabditina</taxon>
        <taxon>Rhabditomorpha</taxon>
        <taxon>Strongyloidea</taxon>
        <taxon>Metastrongylidae</taxon>
        <taxon>Parelaphostrongylus</taxon>
    </lineage>
</organism>
<comment type="caution">
    <text evidence="1">The sequence shown here is derived from an EMBL/GenBank/DDBJ whole genome shotgun (WGS) entry which is preliminary data.</text>
</comment>
<reference evidence="1" key="1">
    <citation type="submission" date="2021-06" db="EMBL/GenBank/DDBJ databases">
        <title>Parelaphostrongylus tenuis whole genome reference sequence.</title>
        <authorList>
            <person name="Garwood T.J."/>
            <person name="Larsen P.A."/>
            <person name="Fountain-Jones N.M."/>
            <person name="Garbe J.R."/>
            <person name="Macchietto M.G."/>
            <person name="Kania S.A."/>
            <person name="Gerhold R.W."/>
            <person name="Richards J.E."/>
            <person name="Wolf T.M."/>
        </authorList>
    </citation>
    <scope>NUCLEOTIDE SEQUENCE</scope>
    <source>
        <strain evidence="1">MNPRO001-30</strain>
        <tissue evidence="1">Meninges</tissue>
    </source>
</reference>
<dbReference type="EMBL" id="JAHQIW010000449">
    <property type="protein sequence ID" value="KAJ1348196.1"/>
    <property type="molecule type" value="Genomic_DNA"/>
</dbReference>
<gene>
    <name evidence="1" type="ORF">KIN20_003444</name>
</gene>
<evidence type="ECO:0000313" key="2">
    <source>
        <dbReference type="Proteomes" id="UP001196413"/>
    </source>
</evidence>
<proteinExistence type="predicted"/>
<evidence type="ECO:0000313" key="1">
    <source>
        <dbReference type="EMBL" id="KAJ1348196.1"/>
    </source>
</evidence>
<dbReference type="AlphaFoldDB" id="A0AAD5MIA2"/>
<accession>A0AAD5MIA2</accession>
<dbReference type="Proteomes" id="UP001196413">
    <property type="component" value="Unassembled WGS sequence"/>
</dbReference>
<name>A0AAD5MIA2_PARTN</name>